<evidence type="ECO:0000313" key="6">
    <source>
        <dbReference type="Proteomes" id="UP000035017"/>
    </source>
</evidence>
<dbReference type="InterPro" id="IPR047264">
    <property type="entry name" value="Cupin_HpaA-like_N"/>
</dbReference>
<dbReference type="Proteomes" id="UP000035017">
    <property type="component" value="Unassembled WGS sequence"/>
</dbReference>
<accession>A0A0D0KWB4</accession>
<dbReference type="PROSITE" id="PS00041">
    <property type="entry name" value="HTH_ARAC_FAMILY_1"/>
    <property type="match status" value="1"/>
</dbReference>
<organism evidence="5 6">
    <name type="scientific">Agrobacterium tumefaciens</name>
    <dbReference type="NCBI Taxonomy" id="358"/>
    <lineage>
        <taxon>Bacteria</taxon>
        <taxon>Pseudomonadati</taxon>
        <taxon>Pseudomonadota</taxon>
        <taxon>Alphaproteobacteria</taxon>
        <taxon>Hyphomicrobiales</taxon>
        <taxon>Rhizobiaceae</taxon>
        <taxon>Rhizobium/Agrobacterium group</taxon>
        <taxon>Agrobacterium</taxon>
        <taxon>Agrobacterium tumefaciens complex</taxon>
    </lineage>
</organism>
<dbReference type="SUPFAM" id="SSF51215">
    <property type="entry name" value="Regulatory protein AraC"/>
    <property type="match status" value="1"/>
</dbReference>
<dbReference type="InterPro" id="IPR037923">
    <property type="entry name" value="HTH-like"/>
</dbReference>
<feature type="domain" description="HTH araC/xylS-type" evidence="4">
    <location>
        <begin position="185"/>
        <end position="283"/>
    </location>
</feature>
<dbReference type="InterPro" id="IPR014710">
    <property type="entry name" value="RmlC-like_jellyroll"/>
</dbReference>
<reference evidence="5 6" key="1">
    <citation type="submission" date="2014-12" db="EMBL/GenBank/DDBJ databases">
        <title>16Stimator: statistical estimation of ribosomal gene copy numbers from draft genome assemblies.</title>
        <authorList>
            <person name="Perisin M.A."/>
            <person name="Vetter M."/>
            <person name="Gilbert J.A."/>
            <person name="Bergelson J."/>
        </authorList>
    </citation>
    <scope>NUCLEOTIDE SEQUENCE [LARGE SCALE GENOMIC DNA]</scope>
    <source>
        <strain evidence="5 6">MEJ076</strain>
    </source>
</reference>
<dbReference type="Pfam" id="PF12833">
    <property type="entry name" value="HTH_18"/>
    <property type="match status" value="1"/>
</dbReference>
<dbReference type="PROSITE" id="PS01124">
    <property type="entry name" value="HTH_ARAC_FAMILY_2"/>
    <property type="match status" value="1"/>
</dbReference>
<dbReference type="OrthoDB" id="9814125at2"/>
<evidence type="ECO:0000256" key="1">
    <source>
        <dbReference type="ARBA" id="ARBA00023015"/>
    </source>
</evidence>
<dbReference type="AlphaFoldDB" id="A0A0D0KWB4"/>
<dbReference type="InterPro" id="IPR009057">
    <property type="entry name" value="Homeodomain-like_sf"/>
</dbReference>
<dbReference type="GO" id="GO:0003700">
    <property type="term" value="F:DNA-binding transcription factor activity"/>
    <property type="evidence" value="ECO:0007669"/>
    <property type="project" value="InterPro"/>
</dbReference>
<dbReference type="CDD" id="cd06999">
    <property type="entry name" value="cupin_HpaA-like_N"/>
    <property type="match status" value="1"/>
</dbReference>
<dbReference type="Gene3D" id="2.60.120.10">
    <property type="entry name" value="Jelly Rolls"/>
    <property type="match status" value="1"/>
</dbReference>
<evidence type="ECO:0000313" key="5">
    <source>
        <dbReference type="EMBL" id="KIQ04229.1"/>
    </source>
</evidence>
<evidence type="ECO:0000259" key="4">
    <source>
        <dbReference type="PROSITE" id="PS01124"/>
    </source>
</evidence>
<keyword evidence="1" id="KW-0805">Transcription regulation</keyword>
<evidence type="ECO:0000256" key="2">
    <source>
        <dbReference type="ARBA" id="ARBA00023125"/>
    </source>
</evidence>
<dbReference type="PANTHER" id="PTHR43280:SF32">
    <property type="entry name" value="TRANSCRIPTIONAL REGULATORY PROTEIN"/>
    <property type="match status" value="1"/>
</dbReference>
<dbReference type="PANTHER" id="PTHR43280">
    <property type="entry name" value="ARAC-FAMILY TRANSCRIPTIONAL REGULATOR"/>
    <property type="match status" value="1"/>
</dbReference>
<dbReference type="SMART" id="SM00342">
    <property type="entry name" value="HTH_ARAC"/>
    <property type="match status" value="1"/>
</dbReference>
<dbReference type="EMBL" id="JXQV01000005">
    <property type="protein sequence ID" value="KIQ04229.1"/>
    <property type="molecule type" value="Genomic_DNA"/>
</dbReference>
<name>A0A0D0KWB4_AGRTU</name>
<sequence length="305" mass="33806">MTRQIHDQLYGEATAQQAPFRFHCETLFSRSSLHRFEIDLHRHESFLQILCVSGGEGDATLNGDVVAIKPPSIVIVPPGFEHGFRFSRDIAGIIITLIPTALSPSAQAAARQYLARPSLLSLTGNSQQQRIIDCCDLIWGEFSSGHPARHAMMEGLITTLIVHLSRGVQLSFQGGETDKNSSRLDLLLSLIARHVREHKDAQFYADKLGLSQTHLNRLLRQQFGVSLQRLIAQRQLDIAKQELLFTVSTVQMVAIGLGFSDPAYFSRFFLRETGMTPRAWRLAEQHSLSNGTGSGDQASILASSD</sequence>
<dbReference type="GO" id="GO:0043565">
    <property type="term" value="F:sequence-specific DNA binding"/>
    <property type="evidence" value="ECO:0007669"/>
    <property type="project" value="InterPro"/>
</dbReference>
<proteinExistence type="predicted"/>
<dbReference type="InterPro" id="IPR018060">
    <property type="entry name" value="HTH_AraC"/>
</dbReference>
<comment type="caution">
    <text evidence="5">The sequence shown here is derived from an EMBL/GenBank/DDBJ whole genome shotgun (WGS) entry which is preliminary data.</text>
</comment>
<evidence type="ECO:0000256" key="3">
    <source>
        <dbReference type="ARBA" id="ARBA00023163"/>
    </source>
</evidence>
<dbReference type="InterPro" id="IPR003313">
    <property type="entry name" value="AraC-bd"/>
</dbReference>
<dbReference type="Gene3D" id="1.10.10.60">
    <property type="entry name" value="Homeodomain-like"/>
    <property type="match status" value="1"/>
</dbReference>
<gene>
    <name evidence="5" type="ORF">RU07_05350</name>
</gene>
<dbReference type="InterPro" id="IPR018062">
    <property type="entry name" value="HTH_AraC-typ_CS"/>
</dbReference>
<keyword evidence="3" id="KW-0804">Transcription</keyword>
<protein>
    <submittedName>
        <fullName evidence="5">AraC family transcriptional regulator</fullName>
    </submittedName>
</protein>
<dbReference type="SUPFAM" id="SSF46689">
    <property type="entry name" value="Homeodomain-like"/>
    <property type="match status" value="1"/>
</dbReference>
<keyword evidence="2" id="KW-0238">DNA-binding</keyword>
<dbReference type="Pfam" id="PF02311">
    <property type="entry name" value="AraC_binding"/>
    <property type="match status" value="1"/>
</dbReference>